<keyword evidence="1" id="KW-0547">Nucleotide-binding</keyword>
<evidence type="ECO:0000259" key="7">
    <source>
        <dbReference type="PROSITE" id="PS50045"/>
    </source>
</evidence>
<protein>
    <submittedName>
        <fullName evidence="8">Transcriptional regulatory protein ZraR</fullName>
    </submittedName>
</protein>
<dbReference type="InterPro" id="IPR011006">
    <property type="entry name" value="CheY-like_superfamily"/>
</dbReference>
<keyword evidence="3" id="KW-0805">Transcription regulation</keyword>
<dbReference type="GO" id="GO:0043565">
    <property type="term" value="F:sequence-specific DNA binding"/>
    <property type="evidence" value="ECO:0007669"/>
    <property type="project" value="InterPro"/>
</dbReference>
<reference evidence="8 9" key="1">
    <citation type="submission" date="2019-02" db="EMBL/GenBank/DDBJ databases">
        <title>Deep-cultivation of Planctomycetes and their phenomic and genomic characterization uncovers novel biology.</title>
        <authorList>
            <person name="Wiegand S."/>
            <person name="Jogler M."/>
            <person name="Boedeker C."/>
            <person name="Pinto D."/>
            <person name="Vollmers J."/>
            <person name="Rivas-Marin E."/>
            <person name="Kohn T."/>
            <person name="Peeters S.H."/>
            <person name="Heuer A."/>
            <person name="Rast P."/>
            <person name="Oberbeckmann S."/>
            <person name="Bunk B."/>
            <person name="Jeske O."/>
            <person name="Meyerdierks A."/>
            <person name="Storesund J.E."/>
            <person name="Kallscheuer N."/>
            <person name="Luecker S."/>
            <person name="Lage O.M."/>
            <person name="Pohl T."/>
            <person name="Merkel B.J."/>
            <person name="Hornburger P."/>
            <person name="Mueller R.-W."/>
            <person name="Bruemmer F."/>
            <person name="Labrenz M."/>
            <person name="Spormann A.M."/>
            <person name="Op Den Camp H."/>
            <person name="Overmann J."/>
            <person name="Amann R."/>
            <person name="Jetten M.S.M."/>
            <person name="Mascher T."/>
            <person name="Medema M.H."/>
            <person name="Devos D.P."/>
            <person name="Kaster A.-K."/>
            <person name="Ovreas L."/>
            <person name="Rohde M."/>
            <person name="Galperin M.Y."/>
            <person name="Jogler C."/>
        </authorList>
    </citation>
    <scope>NUCLEOTIDE SEQUENCE [LARGE SCALE GENOMIC DNA]</scope>
    <source>
        <strain evidence="8 9">Pla123a</strain>
    </source>
</reference>
<dbReference type="GO" id="GO:0005524">
    <property type="term" value="F:ATP binding"/>
    <property type="evidence" value="ECO:0007669"/>
    <property type="project" value="UniProtKB-KW"/>
</dbReference>
<sequence length="525" mass="57735">MTRSPDLERAPLRAMLAIDHPVAARSLQHGLESLGWGCRTVHSRREFAACEAEVERLLTIIALDFDGGCGVQLAEKLSEQSRERGIAFWSPDSHLPASRLAEVVRFGGAELLIGDVCSDQLASMASESLRKIEQGRTARAMLRTRRGPEAVSSSTPTHLQGGAKAAAPGYCVPIRSSSGAYAGVTEVEDARSPLRGVILGSSQVMREVRRTIADVAPTRATVLISGPSGTGKELVARSIHNLSRRNDGPFVPVNLAAIAEGLAESQLFGHEKGAFTNALERHDGFCRAAHNGTLFLDEISEMPVALQPKLLRFMQEKKVQTLGLTAEHAVDARIVAAMNRAPDEVVRQGQLREDLYFRLNVVPIRLPPLRERRDDIEDLAKAFLRAMAEYHERDVRDFTAEAIDVLCKFDWPGNVRQLENAIERIVIFCRGETVDAFDIPGEFHGASFADWGPTAADATPDQWSEELTPMQKRERAALVEALQRTGGHVVEAAALLGIGQATLYRKIKQFDISRGPRRRRRNAPR</sequence>
<dbReference type="SUPFAM" id="SSF52172">
    <property type="entry name" value="CheY-like"/>
    <property type="match status" value="1"/>
</dbReference>
<dbReference type="Pfam" id="PF25601">
    <property type="entry name" value="AAA_lid_14"/>
    <property type="match status" value="1"/>
</dbReference>
<name>A0A5C5ZGA9_9BACT</name>
<dbReference type="PRINTS" id="PR01590">
    <property type="entry name" value="HTHFIS"/>
</dbReference>
<dbReference type="Gene3D" id="1.10.8.60">
    <property type="match status" value="1"/>
</dbReference>
<evidence type="ECO:0000256" key="4">
    <source>
        <dbReference type="ARBA" id="ARBA00023125"/>
    </source>
</evidence>
<dbReference type="GO" id="GO:0006355">
    <property type="term" value="P:regulation of DNA-templated transcription"/>
    <property type="evidence" value="ECO:0007669"/>
    <property type="project" value="InterPro"/>
</dbReference>
<dbReference type="Gene3D" id="1.10.10.60">
    <property type="entry name" value="Homeodomain-like"/>
    <property type="match status" value="1"/>
</dbReference>
<accession>A0A5C5ZGA9</accession>
<dbReference type="FunFam" id="3.40.50.300:FF:000006">
    <property type="entry name" value="DNA-binding transcriptional regulator NtrC"/>
    <property type="match status" value="1"/>
</dbReference>
<feature type="domain" description="Sigma-54 factor interaction" evidence="7">
    <location>
        <begin position="198"/>
        <end position="427"/>
    </location>
</feature>
<dbReference type="InterPro" id="IPR003593">
    <property type="entry name" value="AAA+_ATPase"/>
</dbReference>
<dbReference type="EMBL" id="SJPO01000001">
    <property type="protein sequence ID" value="TWT85911.1"/>
    <property type="molecule type" value="Genomic_DNA"/>
</dbReference>
<dbReference type="SUPFAM" id="SSF46689">
    <property type="entry name" value="Homeodomain-like"/>
    <property type="match status" value="1"/>
</dbReference>
<dbReference type="AlphaFoldDB" id="A0A5C5ZGA9"/>
<dbReference type="CDD" id="cd00009">
    <property type="entry name" value="AAA"/>
    <property type="match status" value="1"/>
</dbReference>
<dbReference type="PANTHER" id="PTHR32071:SF117">
    <property type="entry name" value="PTS-DEPENDENT DIHYDROXYACETONE KINASE OPERON REGULATORY PROTEIN-RELATED"/>
    <property type="match status" value="1"/>
</dbReference>
<evidence type="ECO:0000256" key="1">
    <source>
        <dbReference type="ARBA" id="ARBA00022741"/>
    </source>
</evidence>
<evidence type="ECO:0000256" key="3">
    <source>
        <dbReference type="ARBA" id="ARBA00023015"/>
    </source>
</evidence>
<keyword evidence="5" id="KW-0010">Activator</keyword>
<evidence type="ECO:0000313" key="8">
    <source>
        <dbReference type="EMBL" id="TWT85911.1"/>
    </source>
</evidence>
<keyword evidence="4" id="KW-0238">DNA-binding</keyword>
<dbReference type="InterPro" id="IPR002078">
    <property type="entry name" value="Sigma_54_int"/>
</dbReference>
<gene>
    <name evidence="8" type="primary">zraR_2</name>
    <name evidence="8" type="ORF">Pla123a_07180</name>
</gene>
<dbReference type="SUPFAM" id="SSF52540">
    <property type="entry name" value="P-loop containing nucleoside triphosphate hydrolases"/>
    <property type="match status" value="1"/>
</dbReference>
<evidence type="ECO:0000256" key="2">
    <source>
        <dbReference type="ARBA" id="ARBA00022840"/>
    </source>
</evidence>
<dbReference type="PROSITE" id="PS50045">
    <property type="entry name" value="SIGMA54_INTERACT_4"/>
    <property type="match status" value="1"/>
</dbReference>
<keyword evidence="9" id="KW-1185">Reference proteome</keyword>
<dbReference type="Pfam" id="PF00158">
    <property type="entry name" value="Sigma54_activat"/>
    <property type="match status" value="1"/>
</dbReference>
<evidence type="ECO:0000256" key="5">
    <source>
        <dbReference type="ARBA" id="ARBA00023159"/>
    </source>
</evidence>
<dbReference type="InterPro" id="IPR009057">
    <property type="entry name" value="Homeodomain-like_sf"/>
</dbReference>
<dbReference type="Pfam" id="PF02954">
    <property type="entry name" value="HTH_8"/>
    <property type="match status" value="1"/>
</dbReference>
<keyword evidence="2" id="KW-0067">ATP-binding</keyword>
<proteinExistence type="predicted"/>
<dbReference type="PROSITE" id="PS00688">
    <property type="entry name" value="SIGMA54_INTERACT_3"/>
    <property type="match status" value="1"/>
</dbReference>
<dbReference type="InterPro" id="IPR025944">
    <property type="entry name" value="Sigma_54_int_dom_CS"/>
</dbReference>
<evidence type="ECO:0000313" key="9">
    <source>
        <dbReference type="Proteomes" id="UP000318478"/>
    </source>
</evidence>
<dbReference type="FunFam" id="1.10.8.60:FF:000014">
    <property type="entry name" value="DNA-binding transcriptional regulator NtrC"/>
    <property type="match status" value="1"/>
</dbReference>
<dbReference type="PANTHER" id="PTHR32071">
    <property type="entry name" value="TRANSCRIPTIONAL REGULATORY PROTEIN"/>
    <property type="match status" value="1"/>
</dbReference>
<dbReference type="Gene3D" id="3.40.50.300">
    <property type="entry name" value="P-loop containing nucleotide triphosphate hydrolases"/>
    <property type="match status" value="1"/>
</dbReference>
<keyword evidence="6" id="KW-0804">Transcription</keyword>
<dbReference type="InterPro" id="IPR027417">
    <property type="entry name" value="P-loop_NTPase"/>
</dbReference>
<evidence type="ECO:0000256" key="6">
    <source>
        <dbReference type="ARBA" id="ARBA00023163"/>
    </source>
</evidence>
<comment type="caution">
    <text evidence="8">The sequence shown here is derived from an EMBL/GenBank/DDBJ whole genome shotgun (WGS) entry which is preliminary data.</text>
</comment>
<dbReference type="InterPro" id="IPR058031">
    <property type="entry name" value="AAA_lid_NorR"/>
</dbReference>
<dbReference type="SMART" id="SM00382">
    <property type="entry name" value="AAA"/>
    <property type="match status" value="1"/>
</dbReference>
<dbReference type="Proteomes" id="UP000318478">
    <property type="component" value="Unassembled WGS sequence"/>
</dbReference>
<organism evidence="8 9">
    <name type="scientific">Posidoniimonas polymericola</name>
    <dbReference type="NCBI Taxonomy" id="2528002"/>
    <lineage>
        <taxon>Bacteria</taxon>
        <taxon>Pseudomonadati</taxon>
        <taxon>Planctomycetota</taxon>
        <taxon>Planctomycetia</taxon>
        <taxon>Pirellulales</taxon>
        <taxon>Lacipirellulaceae</taxon>
        <taxon>Posidoniimonas</taxon>
    </lineage>
</organism>
<dbReference type="InterPro" id="IPR002197">
    <property type="entry name" value="HTH_Fis"/>
</dbReference>